<evidence type="ECO:0000313" key="1">
    <source>
        <dbReference type="EMBL" id="GEP73176.1"/>
    </source>
</evidence>
<name>A0A512PPN8_9LACO</name>
<dbReference type="Proteomes" id="UP000321569">
    <property type="component" value="Unassembled WGS sequence"/>
</dbReference>
<gene>
    <name evidence="1" type="ORF">LRA02_20440</name>
</gene>
<dbReference type="RefSeq" id="WP_156404075.1">
    <property type="nucleotide sequence ID" value="NZ_BKAM01000055.1"/>
</dbReference>
<sequence length="48" mass="5299">MPVKRAAVAESATGYKQLNGPQRVLPKVCEYEETFRQTSFAGSVLALR</sequence>
<proteinExistence type="predicted"/>
<comment type="caution">
    <text evidence="1">The sequence shown here is derived from an EMBL/GenBank/DDBJ whole genome shotgun (WGS) entry which is preliminary data.</text>
</comment>
<protein>
    <submittedName>
        <fullName evidence="1">Uncharacterized protein</fullName>
    </submittedName>
</protein>
<dbReference type="EMBL" id="BKAM01000055">
    <property type="protein sequence ID" value="GEP73176.1"/>
    <property type="molecule type" value="Genomic_DNA"/>
</dbReference>
<dbReference type="AlphaFoldDB" id="A0A512PPN8"/>
<reference evidence="1 2" key="1">
    <citation type="submission" date="2019-07" db="EMBL/GenBank/DDBJ databases">
        <title>Whole genome shotgun sequence of Lactobacillus rapi NBRC 109618.</title>
        <authorList>
            <person name="Hosoyama A."/>
            <person name="Uohara A."/>
            <person name="Ohji S."/>
            <person name="Ichikawa N."/>
        </authorList>
    </citation>
    <scope>NUCLEOTIDE SEQUENCE [LARGE SCALE GENOMIC DNA]</scope>
    <source>
        <strain evidence="1 2">NBRC 109618</strain>
    </source>
</reference>
<organism evidence="1 2">
    <name type="scientific">Lentilactobacillus rapi</name>
    <dbReference type="NCBI Taxonomy" id="481723"/>
    <lineage>
        <taxon>Bacteria</taxon>
        <taxon>Bacillati</taxon>
        <taxon>Bacillota</taxon>
        <taxon>Bacilli</taxon>
        <taxon>Lactobacillales</taxon>
        <taxon>Lactobacillaceae</taxon>
        <taxon>Lentilactobacillus</taxon>
    </lineage>
</organism>
<evidence type="ECO:0000313" key="2">
    <source>
        <dbReference type="Proteomes" id="UP000321569"/>
    </source>
</evidence>
<accession>A0A512PPN8</accession>